<keyword evidence="1" id="KW-0472">Membrane</keyword>
<dbReference type="Proteomes" id="UP000019423">
    <property type="component" value="Chromosome"/>
</dbReference>
<feature type="transmembrane region" description="Helical" evidence="1">
    <location>
        <begin position="20"/>
        <end position="43"/>
    </location>
</feature>
<keyword evidence="1" id="KW-0812">Transmembrane</keyword>
<name>W8FAZ7_9BACT</name>
<evidence type="ECO:0000256" key="1">
    <source>
        <dbReference type="SAM" id="Phobius"/>
    </source>
</evidence>
<dbReference type="HOGENOM" id="CLU_543744_0_0_10"/>
<protein>
    <submittedName>
        <fullName evidence="2">Uncharacterized protein</fullName>
    </submittedName>
</protein>
<dbReference type="EMBL" id="CP007145">
    <property type="protein sequence ID" value="AHJ98870.1"/>
    <property type="molecule type" value="Genomic_DNA"/>
</dbReference>
<keyword evidence="1" id="KW-1133">Transmembrane helix</keyword>
<gene>
    <name evidence="2" type="ORF">Hsw_3275</name>
</gene>
<evidence type="ECO:0000313" key="2">
    <source>
        <dbReference type="EMBL" id="AHJ98870.1"/>
    </source>
</evidence>
<dbReference type="PATRIC" id="fig|1227739.3.peg.3441"/>
<reference evidence="2 3" key="1">
    <citation type="submission" date="2014-01" db="EMBL/GenBank/DDBJ databases">
        <title>Complete genome sequence of ionizing-radiation resistance bacterium Hymenobacter swuensis DY53.</title>
        <authorList>
            <person name="Jung J.-H."/>
            <person name="Jeong S.-W."/>
            <person name="Joe M.-H."/>
            <person name="Cho y.-j."/>
            <person name="Kim M.-K."/>
            <person name="Lim S.-Y."/>
        </authorList>
    </citation>
    <scope>NUCLEOTIDE SEQUENCE [LARGE SCALE GENOMIC DNA]</scope>
    <source>
        <strain evidence="2 3">DY53</strain>
    </source>
</reference>
<accession>W8FAZ7</accession>
<dbReference type="eggNOG" id="ENOG502ZA8D">
    <property type="taxonomic scope" value="Bacteria"/>
</dbReference>
<sequence>MLGDARLSPYLPNAQRGLAFLACVMKQLYLFLGFLLSISMGWAQKATSPKFPVEPRQPARAELLLEAYSSDVQVQPLLEDSSLVLLVERDPILSGKSEYYFQKFNHDLQPIRRADIPVPRGYDFQSLCSEGTDVYAIFSGVDPGTLWVAAFDSRTGELGTGEFKTKRTRGIHELKALDGKLFVTVEVDQHLTILLLDLHTAKFQFLPSVYEPLPTRFTFLADSVTKRAELILSETNGFKSRLQLKQLSDDGRLIRSEFVQASSERGLLDAQLSPGDSAARLLAGTYTLRDSRYSQGLFASDLTAGVTSTGQRRSLRYYDFLNLKHFFDFMKPAKVARMRQRSERLRASDRQFRHRYQLLMHDMVATSEGFVLVSEVYYPRYNNSNLNYGNLGSLANYGYGGFGYPSRYNNFYNNRRASEGFRTTHALICGFDRQGNLLWDNSFLLKEIEHLQLQETVRMRPLSDGRRMAMAYLKDDEFHYKVVDQAASAPNDWQVTLRPADPTAKTNDTSQEHLLTWYGGRFLACGYQHVRPEKGPGRDVFFLNVLEF</sequence>
<dbReference type="KEGG" id="hsw:Hsw_3275"/>
<keyword evidence="3" id="KW-1185">Reference proteome</keyword>
<evidence type="ECO:0000313" key="3">
    <source>
        <dbReference type="Proteomes" id="UP000019423"/>
    </source>
</evidence>
<proteinExistence type="predicted"/>
<dbReference type="STRING" id="1227739.Hsw_3275"/>
<organism evidence="2 3">
    <name type="scientific">Hymenobacter swuensis DY53</name>
    <dbReference type="NCBI Taxonomy" id="1227739"/>
    <lineage>
        <taxon>Bacteria</taxon>
        <taxon>Pseudomonadati</taxon>
        <taxon>Bacteroidota</taxon>
        <taxon>Cytophagia</taxon>
        <taxon>Cytophagales</taxon>
        <taxon>Hymenobacteraceae</taxon>
        <taxon>Hymenobacter</taxon>
    </lineage>
</organism>
<dbReference type="AlphaFoldDB" id="W8FAZ7"/>